<proteinExistence type="predicted"/>
<sequence length="135" mass="14902">MDALRLRKTIIASRRSSTAYSTTTTCCQHNEREGRYTPYSRSAASDQHRHGQGYLRHRLLGATMLRPPSNTFRASALPADLRCLRPPSALPAGEDGQEICPEEDGNYFLLQLCYAALGFGVLCEKKDAGQIAIEA</sequence>
<keyword evidence="1" id="KW-0378">Hydrolase</keyword>
<keyword evidence="2" id="KW-1185">Reference proteome</keyword>
<dbReference type="GO" id="GO:0016787">
    <property type="term" value="F:hydrolase activity"/>
    <property type="evidence" value="ECO:0007669"/>
    <property type="project" value="UniProtKB-KW"/>
</dbReference>
<protein>
    <submittedName>
        <fullName evidence="1">Alpha/beta-Hydrolases superfamily protein</fullName>
    </submittedName>
</protein>
<evidence type="ECO:0000313" key="2">
    <source>
        <dbReference type="Proteomes" id="UP000325081"/>
    </source>
</evidence>
<accession>A0A5A7PPH8</accession>
<gene>
    <name evidence="1" type="ORF">STAS_10939</name>
</gene>
<dbReference type="AlphaFoldDB" id="A0A5A7PPH8"/>
<organism evidence="1 2">
    <name type="scientific">Striga asiatica</name>
    <name type="common">Asiatic witchweed</name>
    <name type="synonym">Buchnera asiatica</name>
    <dbReference type="NCBI Taxonomy" id="4170"/>
    <lineage>
        <taxon>Eukaryota</taxon>
        <taxon>Viridiplantae</taxon>
        <taxon>Streptophyta</taxon>
        <taxon>Embryophyta</taxon>
        <taxon>Tracheophyta</taxon>
        <taxon>Spermatophyta</taxon>
        <taxon>Magnoliopsida</taxon>
        <taxon>eudicotyledons</taxon>
        <taxon>Gunneridae</taxon>
        <taxon>Pentapetalae</taxon>
        <taxon>asterids</taxon>
        <taxon>lamiids</taxon>
        <taxon>Lamiales</taxon>
        <taxon>Orobanchaceae</taxon>
        <taxon>Buchnereae</taxon>
        <taxon>Striga</taxon>
    </lineage>
</organism>
<evidence type="ECO:0000313" key="1">
    <source>
        <dbReference type="EMBL" id="GER34710.1"/>
    </source>
</evidence>
<name>A0A5A7PPH8_STRAF</name>
<comment type="caution">
    <text evidence="1">The sequence shown here is derived from an EMBL/GenBank/DDBJ whole genome shotgun (WGS) entry which is preliminary data.</text>
</comment>
<reference evidence="2" key="1">
    <citation type="journal article" date="2019" name="Curr. Biol.">
        <title>Genome Sequence of Striga asiatica Provides Insight into the Evolution of Plant Parasitism.</title>
        <authorList>
            <person name="Yoshida S."/>
            <person name="Kim S."/>
            <person name="Wafula E.K."/>
            <person name="Tanskanen J."/>
            <person name="Kim Y.M."/>
            <person name="Honaas L."/>
            <person name="Yang Z."/>
            <person name="Spallek T."/>
            <person name="Conn C.E."/>
            <person name="Ichihashi Y."/>
            <person name="Cheong K."/>
            <person name="Cui S."/>
            <person name="Der J.P."/>
            <person name="Gundlach H."/>
            <person name="Jiao Y."/>
            <person name="Hori C."/>
            <person name="Ishida J.K."/>
            <person name="Kasahara H."/>
            <person name="Kiba T."/>
            <person name="Kim M.S."/>
            <person name="Koo N."/>
            <person name="Laohavisit A."/>
            <person name="Lee Y.H."/>
            <person name="Lumba S."/>
            <person name="McCourt P."/>
            <person name="Mortimer J.C."/>
            <person name="Mutuku J.M."/>
            <person name="Nomura T."/>
            <person name="Sasaki-Sekimoto Y."/>
            <person name="Seto Y."/>
            <person name="Wang Y."/>
            <person name="Wakatake T."/>
            <person name="Sakakibara H."/>
            <person name="Demura T."/>
            <person name="Yamaguchi S."/>
            <person name="Yoneyama K."/>
            <person name="Manabe R.I."/>
            <person name="Nelson D.C."/>
            <person name="Schulman A.H."/>
            <person name="Timko M.P."/>
            <person name="dePamphilis C.W."/>
            <person name="Choi D."/>
            <person name="Shirasu K."/>
        </authorList>
    </citation>
    <scope>NUCLEOTIDE SEQUENCE [LARGE SCALE GENOMIC DNA]</scope>
    <source>
        <strain evidence="2">cv. UVA1</strain>
    </source>
</reference>
<dbReference type="Proteomes" id="UP000325081">
    <property type="component" value="Unassembled WGS sequence"/>
</dbReference>
<dbReference type="EMBL" id="BKCP01004938">
    <property type="protein sequence ID" value="GER34710.1"/>
    <property type="molecule type" value="Genomic_DNA"/>
</dbReference>